<keyword evidence="6" id="KW-0902">Two-component regulatory system</keyword>
<dbReference type="PANTHER" id="PTHR43719:SF28">
    <property type="entry name" value="PEROXIDE STRESS-ACTIVATED HISTIDINE KINASE MAK1-RELATED"/>
    <property type="match status" value="1"/>
</dbReference>
<gene>
    <name evidence="11" type="ORF">DCF19_03270</name>
</gene>
<dbReference type="SUPFAM" id="SSF55874">
    <property type="entry name" value="ATPase domain of HSP90 chaperone/DNA topoisomerase II/histidine kinase"/>
    <property type="match status" value="1"/>
</dbReference>
<dbReference type="InterPro" id="IPR005467">
    <property type="entry name" value="His_kinase_dom"/>
</dbReference>
<keyword evidence="4 8" id="KW-0597">Phosphoprotein</keyword>
<dbReference type="InterPro" id="IPR003594">
    <property type="entry name" value="HATPase_dom"/>
</dbReference>
<dbReference type="SUPFAM" id="SSF52172">
    <property type="entry name" value="CheY-like"/>
    <property type="match status" value="1"/>
</dbReference>
<dbReference type="GO" id="GO:0000155">
    <property type="term" value="F:phosphorelay sensor kinase activity"/>
    <property type="evidence" value="ECO:0007669"/>
    <property type="project" value="InterPro"/>
</dbReference>
<dbReference type="PROSITE" id="PS50109">
    <property type="entry name" value="HIS_KIN"/>
    <property type="match status" value="1"/>
</dbReference>
<evidence type="ECO:0000256" key="1">
    <source>
        <dbReference type="ARBA" id="ARBA00000085"/>
    </source>
</evidence>
<dbReference type="PROSITE" id="PS50110">
    <property type="entry name" value="RESPONSE_REGULATORY"/>
    <property type="match status" value="1"/>
</dbReference>
<evidence type="ECO:0000256" key="3">
    <source>
        <dbReference type="ARBA" id="ARBA00012438"/>
    </source>
</evidence>
<reference evidence="11 12" key="1">
    <citation type="submission" date="2018-04" db="EMBL/GenBank/DDBJ databases">
        <authorList>
            <person name="Go L.Y."/>
            <person name="Mitchell J.A."/>
        </authorList>
    </citation>
    <scope>NUCLEOTIDE SEQUENCE [LARGE SCALE GENOMIC DNA]</scope>
    <source>
        <strain evidence="11">ULC066bin1</strain>
    </source>
</reference>
<dbReference type="CDD" id="cd16922">
    <property type="entry name" value="HATPase_EvgS-ArcB-TorS-like"/>
    <property type="match status" value="1"/>
</dbReference>
<feature type="domain" description="Histidine kinase" evidence="9">
    <location>
        <begin position="157"/>
        <end position="384"/>
    </location>
</feature>
<dbReference type="SMART" id="SM00448">
    <property type="entry name" value="REC"/>
    <property type="match status" value="1"/>
</dbReference>
<protein>
    <recommendedName>
        <fullName evidence="7">Circadian input-output histidine kinase CikA</fullName>
        <ecNumber evidence="3">2.7.13.3</ecNumber>
    </recommendedName>
</protein>
<dbReference type="SMART" id="SM00388">
    <property type="entry name" value="HisKA"/>
    <property type="match status" value="1"/>
</dbReference>
<evidence type="ECO:0000313" key="12">
    <source>
        <dbReference type="Proteomes" id="UP000249467"/>
    </source>
</evidence>
<proteinExistence type="inferred from homology"/>
<dbReference type="PANTHER" id="PTHR43719">
    <property type="entry name" value="TWO-COMPONENT HISTIDINE KINASE"/>
    <property type="match status" value="1"/>
</dbReference>
<dbReference type="EMBL" id="QBML01000003">
    <property type="protein sequence ID" value="PZO44234.1"/>
    <property type="molecule type" value="Genomic_DNA"/>
</dbReference>
<dbReference type="InterPro" id="IPR004358">
    <property type="entry name" value="Sig_transdc_His_kin-like_C"/>
</dbReference>
<evidence type="ECO:0000259" key="9">
    <source>
        <dbReference type="PROSITE" id="PS50109"/>
    </source>
</evidence>
<dbReference type="FunFam" id="3.30.565.10:FF:000010">
    <property type="entry name" value="Sensor histidine kinase RcsC"/>
    <property type="match status" value="1"/>
</dbReference>
<dbReference type="Gene3D" id="3.30.565.10">
    <property type="entry name" value="Histidine kinase-like ATPase, C-terminal domain"/>
    <property type="match status" value="1"/>
</dbReference>
<evidence type="ECO:0000259" key="10">
    <source>
        <dbReference type="PROSITE" id="PS50110"/>
    </source>
</evidence>
<feature type="domain" description="Response regulatory" evidence="10">
    <location>
        <begin position="20"/>
        <end position="135"/>
    </location>
</feature>
<dbReference type="PRINTS" id="PR00344">
    <property type="entry name" value="BCTRLSENSOR"/>
</dbReference>
<sequence>MFKYFYKLLLINGAETLSFQVVIVEDESLVAQDISQILRDEGYIIQAIASDGETAIKKIVEHAPDLVLLDVQIKGEIDGIDVAQFTQSFYDVPIVYLTAFSDTETLKRAQSTNPLGYVVKPFRREQLLGSIAIALSTHAAQKQDDDETHLKKQFLAIVSHELRTPLNAIIGFAECLSQEFFGLVNPEQIEALQVINSSGNHLLSLINSILDLALIEAGKFKLQLDLTPLAPVCQTSLEYIQQEALQKRIQLEAKIPANLPYLMLDERRVFQILINLLKNAVKFTPDNGHITLEVIHEQHFSTTEDISSIRISVIDTGIGIAQDNIDKLFQAFSQVDSSYSRKYEGLGLGLTFVKRIVELHGGTVEVVSELGIGSRFTIDLPCANPIL</sequence>
<dbReference type="Pfam" id="PF00512">
    <property type="entry name" value="HisKA"/>
    <property type="match status" value="1"/>
</dbReference>
<organism evidence="11 12">
    <name type="scientific">Pseudanabaena frigida</name>
    <dbReference type="NCBI Taxonomy" id="945775"/>
    <lineage>
        <taxon>Bacteria</taxon>
        <taxon>Bacillati</taxon>
        <taxon>Cyanobacteriota</taxon>
        <taxon>Cyanophyceae</taxon>
        <taxon>Pseudanabaenales</taxon>
        <taxon>Pseudanabaenaceae</taxon>
        <taxon>Pseudanabaena</taxon>
    </lineage>
</organism>
<dbReference type="InterPro" id="IPR003661">
    <property type="entry name" value="HisK_dim/P_dom"/>
</dbReference>
<evidence type="ECO:0000256" key="4">
    <source>
        <dbReference type="ARBA" id="ARBA00022553"/>
    </source>
</evidence>
<name>A0A2W4WGF1_9CYAN</name>
<dbReference type="AlphaFoldDB" id="A0A2W4WGF1"/>
<evidence type="ECO:0000256" key="6">
    <source>
        <dbReference type="ARBA" id="ARBA00023012"/>
    </source>
</evidence>
<dbReference type="SMART" id="SM00387">
    <property type="entry name" value="HATPase_c"/>
    <property type="match status" value="1"/>
</dbReference>
<reference evidence="11 12" key="2">
    <citation type="submission" date="2018-06" db="EMBL/GenBank/DDBJ databases">
        <title>Metagenomic assembly of (sub)arctic Cyanobacteria and their associated microbiome from non-axenic cultures.</title>
        <authorList>
            <person name="Baurain D."/>
        </authorList>
    </citation>
    <scope>NUCLEOTIDE SEQUENCE [LARGE SCALE GENOMIC DNA]</scope>
    <source>
        <strain evidence="11">ULC066bin1</strain>
    </source>
</reference>
<evidence type="ECO:0000256" key="7">
    <source>
        <dbReference type="ARBA" id="ARBA00074306"/>
    </source>
</evidence>
<evidence type="ECO:0000256" key="5">
    <source>
        <dbReference type="ARBA" id="ARBA00022777"/>
    </source>
</evidence>
<comment type="caution">
    <text evidence="11">The sequence shown here is derived from an EMBL/GenBank/DDBJ whole genome shotgun (WGS) entry which is preliminary data.</text>
</comment>
<dbReference type="Proteomes" id="UP000249467">
    <property type="component" value="Unassembled WGS sequence"/>
</dbReference>
<dbReference type="InterPro" id="IPR036890">
    <property type="entry name" value="HATPase_C_sf"/>
</dbReference>
<evidence type="ECO:0000313" key="11">
    <source>
        <dbReference type="EMBL" id="PZO44234.1"/>
    </source>
</evidence>
<comment type="similarity">
    <text evidence="2">In the N-terminal section; belongs to the phytochrome family.</text>
</comment>
<dbReference type="Gene3D" id="3.40.50.2300">
    <property type="match status" value="1"/>
</dbReference>
<keyword evidence="5" id="KW-0418">Kinase</keyword>
<dbReference type="InterPro" id="IPR036097">
    <property type="entry name" value="HisK_dim/P_sf"/>
</dbReference>
<dbReference type="Pfam" id="PF00072">
    <property type="entry name" value="Response_reg"/>
    <property type="match status" value="1"/>
</dbReference>
<keyword evidence="5" id="KW-0808">Transferase</keyword>
<dbReference type="Gene3D" id="1.10.287.130">
    <property type="match status" value="1"/>
</dbReference>
<comment type="catalytic activity">
    <reaction evidence="1">
        <text>ATP + protein L-histidine = ADP + protein N-phospho-L-histidine.</text>
        <dbReference type="EC" id="2.7.13.3"/>
    </reaction>
</comment>
<dbReference type="EC" id="2.7.13.3" evidence="3"/>
<dbReference type="InterPro" id="IPR050956">
    <property type="entry name" value="2C_system_His_kinase"/>
</dbReference>
<dbReference type="InterPro" id="IPR001789">
    <property type="entry name" value="Sig_transdc_resp-reg_receiver"/>
</dbReference>
<evidence type="ECO:0000256" key="2">
    <source>
        <dbReference type="ARBA" id="ARBA00006402"/>
    </source>
</evidence>
<dbReference type="CDD" id="cd00082">
    <property type="entry name" value="HisKA"/>
    <property type="match status" value="1"/>
</dbReference>
<dbReference type="Pfam" id="PF02518">
    <property type="entry name" value="HATPase_c"/>
    <property type="match status" value="1"/>
</dbReference>
<dbReference type="CDD" id="cd17534">
    <property type="entry name" value="REC_DC-like"/>
    <property type="match status" value="1"/>
</dbReference>
<dbReference type="SUPFAM" id="SSF47384">
    <property type="entry name" value="Homodimeric domain of signal transducing histidine kinase"/>
    <property type="match status" value="1"/>
</dbReference>
<accession>A0A2W4WGF1</accession>
<evidence type="ECO:0000256" key="8">
    <source>
        <dbReference type="PROSITE-ProRule" id="PRU00169"/>
    </source>
</evidence>
<feature type="modified residue" description="4-aspartylphosphate" evidence="8">
    <location>
        <position position="70"/>
    </location>
</feature>
<dbReference type="InterPro" id="IPR011006">
    <property type="entry name" value="CheY-like_superfamily"/>
</dbReference>